<dbReference type="Pfam" id="PF03466">
    <property type="entry name" value="LysR_substrate"/>
    <property type="match status" value="1"/>
</dbReference>
<dbReference type="Proteomes" id="UP000051887">
    <property type="component" value="Unassembled WGS sequence"/>
</dbReference>
<evidence type="ECO:0000256" key="3">
    <source>
        <dbReference type="ARBA" id="ARBA00023125"/>
    </source>
</evidence>
<name>A0A0P1FNP1_9RHOB</name>
<organism evidence="7 9">
    <name type="scientific">Thalassovita autumnalis</name>
    <dbReference type="NCBI Taxonomy" id="2072972"/>
    <lineage>
        <taxon>Bacteria</taxon>
        <taxon>Pseudomonadati</taxon>
        <taxon>Pseudomonadota</taxon>
        <taxon>Alphaproteobacteria</taxon>
        <taxon>Rhodobacterales</taxon>
        <taxon>Roseobacteraceae</taxon>
        <taxon>Thalassovita</taxon>
    </lineage>
</organism>
<keyword evidence="3" id="KW-0238">DNA-binding</keyword>
<dbReference type="PROSITE" id="PS50931">
    <property type="entry name" value="HTH_LYSR"/>
    <property type="match status" value="1"/>
</dbReference>
<keyword evidence="2" id="KW-0805">Transcription regulation</keyword>
<dbReference type="SUPFAM" id="SSF46785">
    <property type="entry name" value="Winged helix' DNA-binding domain"/>
    <property type="match status" value="1"/>
</dbReference>
<dbReference type="PANTHER" id="PTHR30537">
    <property type="entry name" value="HTH-TYPE TRANSCRIPTIONAL REGULATOR"/>
    <property type="match status" value="1"/>
</dbReference>
<evidence type="ECO:0000256" key="4">
    <source>
        <dbReference type="ARBA" id="ARBA00023163"/>
    </source>
</evidence>
<dbReference type="FunFam" id="1.10.10.10:FF:000001">
    <property type="entry name" value="LysR family transcriptional regulator"/>
    <property type="match status" value="1"/>
</dbReference>
<dbReference type="InterPro" id="IPR036388">
    <property type="entry name" value="WH-like_DNA-bd_sf"/>
</dbReference>
<dbReference type="Pfam" id="PF00126">
    <property type="entry name" value="HTH_1"/>
    <property type="match status" value="1"/>
</dbReference>
<dbReference type="OrthoDB" id="9798121at2"/>
<dbReference type="RefSeq" id="WP_058245381.1">
    <property type="nucleotide sequence ID" value="NZ_CYSB01000039.1"/>
</dbReference>
<reference evidence="7 9" key="1">
    <citation type="submission" date="2015-09" db="EMBL/GenBank/DDBJ databases">
        <authorList>
            <consortium name="Swine Surveillance"/>
        </authorList>
    </citation>
    <scope>NUCLEOTIDE SEQUENCE [LARGE SCALE GENOMIC DNA]</scope>
    <source>
        <strain evidence="7 9">5120</strain>
    </source>
</reference>
<dbReference type="GO" id="GO:0043565">
    <property type="term" value="F:sequence-specific DNA binding"/>
    <property type="evidence" value="ECO:0007669"/>
    <property type="project" value="TreeGrafter"/>
</dbReference>
<comment type="similarity">
    <text evidence="1">Belongs to the LysR transcriptional regulatory family.</text>
</comment>
<dbReference type="GO" id="GO:0003700">
    <property type="term" value="F:DNA-binding transcription factor activity"/>
    <property type="evidence" value="ECO:0007669"/>
    <property type="project" value="InterPro"/>
</dbReference>
<dbReference type="PANTHER" id="PTHR30537:SF3">
    <property type="entry name" value="TRANSCRIPTIONAL REGULATORY PROTEIN"/>
    <property type="match status" value="1"/>
</dbReference>
<gene>
    <name evidence="7" type="primary">cysL_2</name>
    <name evidence="6" type="ORF">TL5118_03303</name>
    <name evidence="7" type="ORF">TL5120_04086</name>
</gene>
<dbReference type="InterPro" id="IPR005119">
    <property type="entry name" value="LysR_subst-bd"/>
</dbReference>
<protein>
    <submittedName>
        <fullName evidence="7">CysJI operon transcriptional activator</fullName>
    </submittedName>
</protein>
<evidence type="ECO:0000313" key="9">
    <source>
        <dbReference type="Proteomes" id="UP000051887"/>
    </source>
</evidence>
<dbReference type="InterPro" id="IPR036390">
    <property type="entry name" value="WH_DNA-bd_sf"/>
</dbReference>
<dbReference type="EMBL" id="CYSB01000039">
    <property type="protein sequence ID" value="CUH69343.1"/>
    <property type="molecule type" value="Genomic_DNA"/>
</dbReference>
<dbReference type="Proteomes" id="UP000051086">
    <property type="component" value="Unassembled WGS sequence"/>
</dbReference>
<evidence type="ECO:0000313" key="7">
    <source>
        <dbReference type="EMBL" id="CUH74266.1"/>
    </source>
</evidence>
<evidence type="ECO:0000256" key="2">
    <source>
        <dbReference type="ARBA" id="ARBA00023015"/>
    </source>
</evidence>
<dbReference type="InterPro" id="IPR000847">
    <property type="entry name" value="LysR_HTH_N"/>
</dbReference>
<dbReference type="SUPFAM" id="SSF53850">
    <property type="entry name" value="Periplasmic binding protein-like II"/>
    <property type="match status" value="1"/>
</dbReference>
<evidence type="ECO:0000313" key="6">
    <source>
        <dbReference type="EMBL" id="CUH69343.1"/>
    </source>
</evidence>
<evidence type="ECO:0000256" key="1">
    <source>
        <dbReference type="ARBA" id="ARBA00009437"/>
    </source>
</evidence>
<dbReference type="Gene3D" id="3.40.190.290">
    <property type="match status" value="1"/>
</dbReference>
<feature type="domain" description="HTH lysR-type" evidence="5">
    <location>
        <begin position="7"/>
        <end position="64"/>
    </location>
</feature>
<proteinExistence type="inferred from homology"/>
<evidence type="ECO:0000313" key="8">
    <source>
        <dbReference type="Proteomes" id="UP000051086"/>
    </source>
</evidence>
<dbReference type="Gene3D" id="1.10.10.10">
    <property type="entry name" value="Winged helix-like DNA-binding domain superfamily/Winged helix DNA-binding domain"/>
    <property type="match status" value="1"/>
</dbReference>
<dbReference type="GO" id="GO:0006351">
    <property type="term" value="P:DNA-templated transcription"/>
    <property type="evidence" value="ECO:0007669"/>
    <property type="project" value="TreeGrafter"/>
</dbReference>
<dbReference type="EMBL" id="CYSC01000044">
    <property type="protein sequence ID" value="CUH74266.1"/>
    <property type="molecule type" value="Genomic_DNA"/>
</dbReference>
<keyword evidence="8" id="KW-1185">Reference proteome</keyword>
<sequence length="299" mass="33513">MDSLTHLDWTLVRNFLAVAEAGSLSAAARQLRVSQPTLGRQMKQIEQDLGVTLFLRQPRGLALSEAGRTMLPAARRMQEAMSEIALTVAGRDTEARGPVRITASEVVAQQILPPILGQLRRCHPEITLDLTASDSSDNLLFREADIAIRMYRPTQLEVVTRKLGDMQLAVCAAESYLQDRPMPHQPQDLLDQDHALVGYDQSELILRGMRDLGWPATRDWFATRCDAQNTYWELIKSGCGIGFGQRWLIDQTPEVRRLDLGLEVPALPVWLATPQALRNIPRISTVWQVLESGLRPFIS</sequence>
<accession>A0A0P1FNP1</accession>
<keyword evidence="4" id="KW-0804">Transcription</keyword>
<dbReference type="InterPro" id="IPR058163">
    <property type="entry name" value="LysR-type_TF_proteobact-type"/>
</dbReference>
<reference evidence="6 8" key="2">
    <citation type="submission" date="2015-09" db="EMBL/GenBank/DDBJ databases">
        <authorList>
            <person name="Rodrigo-Torres L."/>
            <person name="Arahal D.R."/>
        </authorList>
    </citation>
    <scope>NUCLEOTIDE SEQUENCE [LARGE SCALE GENOMIC DNA]</scope>
    <source>
        <strain evidence="6 8">CECT 5118</strain>
    </source>
</reference>
<dbReference type="PRINTS" id="PR00039">
    <property type="entry name" value="HTHLYSR"/>
</dbReference>
<evidence type="ECO:0000259" key="5">
    <source>
        <dbReference type="PROSITE" id="PS50931"/>
    </source>
</evidence>
<dbReference type="AlphaFoldDB" id="A0A0P1FNP1"/>